<protein>
    <submittedName>
        <fullName evidence="1">Uncharacterized protein</fullName>
    </submittedName>
</protein>
<dbReference type="Proteomes" id="UP000607653">
    <property type="component" value="Unassembled WGS sequence"/>
</dbReference>
<name>A0A822YYM6_NELNU</name>
<evidence type="ECO:0000313" key="2">
    <source>
        <dbReference type="Proteomes" id="UP000607653"/>
    </source>
</evidence>
<keyword evidence="2" id="KW-1185">Reference proteome</keyword>
<reference evidence="1 2" key="1">
    <citation type="journal article" date="2020" name="Mol. Biol. Evol.">
        <title>Distinct Expression and Methylation Patterns for Genes with Different Fates following a Single Whole-Genome Duplication in Flowering Plants.</title>
        <authorList>
            <person name="Shi T."/>
            <person name="Rahmani R.S."/>
            <person name="Gugger P.F."/>
            <person name="Wang M."/>
            <person name="Li H."/>
            <person name="Zhang Y."/>
            <person name="Li Z."/>
            <person name="Wang Q."/>
            <person name="Van de Peer Y."/>
            <person name="Marchal K."/>
            <person name="Chen J."/>
        </authorList>
    </citation>
    <scope>NUCLEOTIDE SEQUENCE [LARGE SCALE GENOMIC DNA]</scope>
    <source>
        <tissue evidence="1">Leaf</tissue>
    </source>
</reference>
<dbReference type="EMBL" id="DUZY01000004">
    <property type="protein sequence ID" value="DAD36379.1"/>
    <property type="molecule type" value="Genomic_DNA"/>
</dbReference>
<proteinExistence type="predicted"/>
<gene>
    <name evidence="1" type="ORF">HUJ06_007020</name>
</gene>
<organism evidence="1 2">
    <name type="scientific">Nelumbo nucifera</name>
    <name type="common">Sacred lotus</name>
    <dbReference type="NCBI Taxonomy" id="4432"/>
    <lineage>
        <taxon>Eukaryota</taxon>
        <taxon>Viridiplantae</taxon>
        <taxon>Streptophyta</taxon>
        <taxon>Embryophyta</taxon>
        <taxon>Tracheophyta</taxon>
        <taxon>Spermatophyta</taxon>
        <taxon>Magnoliopsida</taxon>
        <taxon>Proteales</taxon>
        <taxon>Nelumbonaceae</taxon>
        <taxon>Nelumbo</taxon>
    </lineage>
</organism>
<comment type="caution">
    <text evidence="1">The sequence shown here is derived from an EMBL/GenBank/DDBJ whole genome shotgun (WGS) entry which is preliminary data.</text>
</comment>
<dbReference type="AlphaFoldDB" id="A0A822YYM6"/>
<evidence type="ECO:0000313" key="1">
    <source>
        <dbReference type="EMBL" id="DAD36379.1"/>
    </source>
</evidence>
<accession>A0A822YYM6</accession>
<sequence>MSPNQHTLPNLPSPPDNLINGFKNPDLLNHVQNMTKLNSTMKIPYELVISIWLISTF</sequence>